<dbReference type="EC" id="2.3.2.26" evidence="2"/>
<protein>
    <recommendedName>
        <fullName evidence="3">E3 ubiquitin-protein ligase E3D</fullName>
        <ecNumber evidence="2">2.3.2.26</ecNumber>
    </recommendedName>
    <alternativeName>
        <fullName evidence="6">HECT-type E3 ubiquitin transferase E3D</fullName>
    </alternativeName>
    <alternativeName>
        <fullName evidence="5">UbcH10-binding protein with a HECT-like domain</fullName>
    </alternativeName>
    <alternativeName>
        <fullName evidence="4">Ubiquitin-conjugating enzyme E2C-binding protein</fullName>
    </alternativeName>
</protein>
<evidence type="ECO:0000313" key="9">
    <source>
        <dbReference type="EMBL" id="KAI1885559.1"/>
    </source>
</evidence>
<gene>
    <name evidence="9" type="ORF">AGOR_G00205050</name>
</gene>
<evidence type="ECO:0000256" key="4">
    <source>
        <dbReference type="ARBA" id="ARBA00029737"/>
    </source>
</evidence>
<evidence type="ECO:0000256" key="1">
    <source>
        <dbReference type="ARBA" id="ARBA00000885"/>
    </source>
</evidence>
<dbReference type="GO" id="GO:0061630">
    <property type="term" value="F:ubiquitin protein ligase activity"/>
    <property type="evidence" value="ECO:0007669"/>
    <property type="project" value="UniProtKB-EC"/>
</dbReference>
<evidence type="ECO:0000256" key="7">
    <source>
        <dbReference type="ARBA" id="ARBA00053831"/>
    </source>
</evidence>
<dbReference type="Pfam" id="PF09814">
    <property type="entry name" value="HECT_2"/>
    <property type="match status" value="1"/>
</dbReference>
<dbReference type="InterPro" id="IPR019193">
    <property type="entry name" value="UBQ-conj_enz_E2-bd_prot"/>
</dbReference>
<dbReference type="AlphaFoldDB" id="A0A8T3CK83"/>
<keyword evidence="10" id="KW-1185">Reference proteome</keyword>
<evidence type="ECO:0000256" key="3">
    <source>
        <dbReference type="ARBA" id="ARBA00013646"/>
    </source>
</evidence>
<evidence type="ECO:0000256" key="8">
    <source>
        <dbReference type="ARBA" id="ARBA00064185"/>
    </source>
</evidence>
<comment type="function">
    <text evidence="7">E3 ubiquitin-protein ligase which accepts ubiquitin from specific E2 ubiquitin-conjugating enzymes, and transfers it to substrates, generally promoting their degradation by the proteasome. Independently of its E3 ubiquitin-protein ligase activity, acts as an inhibitor of CPSF3 endonuclease activity by blocking CPSF3 active site.</text>
</comment>
<evidence type="ECO:0000256" key="6">
    <source>
        <dbReference type="ARBA" id="ARBA00032298"/>
    </source>
</evidence>
<dbReference type="EMBL" id="JAERUA010000020">
    <property type="protein sequence ID" value="KAI1885559.1"/>
    <property type="molecule type" value="Genomic_DNA"/>
</dbReference>
<dbReference type="GO" id="GO:0000209">
    <property type="term" value="P:protein polyubiquitination"/>
    <property type="evidence" value="ECO:0007669"/>
    <property type="project" value="TreeGrafter"/>
</dbReference>
<comment type="catalytic activity">
    <reaction evidence="1">
        <text>S-ubiquitinyl-[E2 ubiquitin-conjugating enzyme]-L-cysteine + [acceptor protein]-L-lysine = [E2 ubiquitin-conjugating enzyme]-L-cysteine + N(6)-ubiquitinyl-[acceptor protein]-L-lysine.</text>
        <dbReference type="EC" id="2.3.2.26"/>
    </reaction>
</comment>
<comment type="subunit">
    <text evidence="8">Interacts with UBE2C/UbcH10 (E2 ubiquitin-conjugating enzyme). In vitro, interacts with cyclin-B.</text>
</comment>
<dbReference type="PANTHER" id="PTHR31531">
    <property type="entry name" value="E3 UBIQUITIN-PROTEIN LIGASE E3D FAMILY MEMBER"/>
    <property type="match status" value="1"/>
</dbReference>
<dbReference type="PANTHER" id="PTHR31531:SF2">
    <property type="entry name" value="E3 UBIQUITIN-PROTEIN LIGASE E3D"/>
    <property type="match status" value="1"/>
</dbReference>
<dbReference type="GO" id="GO:0051865">
    <property type="term" value="P:protein autoubiquitination"/>
    <property type="evidence" value="ECO:0007669"/>
    <property type="project" value="TreeGrafter"/>
</dbReference>
<dbReference type="GO" id="GO:0005634">
    <property type="term" value="C:nucleus"/>
    <property type="evidence" value="ECO:0007669"/>
    <property type="project" value="TreeGrafter"/>
</dbReference>
<reference evidence="9" key="1">
    <citation type="submission" date="2021-01" db="EMBL/GenBank/DDBJ databases">
        <authorList>
            <person name="Zahm M."/>
            <person name="Roques C."/>
            <person name="Cabau C."/>
            <person name="Klopp C."/>
            <person name="Donnadieu C."/>
            <person name="Jouanno E."/>
            <person name="Lampietro C."/>
            <person name="Louis A."/>
            <person name="Herpin A."/>
            <person name="Echchiki A."/>
            <person name="Berthelot C."/>
            <person name="Parey E."/>
            <person name="Roest-Crollius H."/>
            <person name="Braasch I."/>
            <person name="Postlethwait J."/>
            <person name="Bobe J."/>
            <person name="Montfort J."/>
            <person name="Bouchez O."/>
            <person name="Begum T."/>
            <person name="Mejri S."/>
            <person name="Adams A."/>
            <person name="Chen W.-J."/>
            <person name="Guiguen Y."/>
        </authorList>
    </citation>
    <scope>NUCLEOTIDE SEQUENCE</scope>
    <source>
        <tissue evidence="9">Blood</tissue>
    </source>
</reference>
<dbReference type="GO" id="GO:0043161">
    <property type="term" value="P:proteasome-mediated ubiquitin-dependent protein catabolic process"/>
    <property type="evidence" value="ECO:0007669"/>
    <property type="project" value="TreeGrafter"/>
</dbReference>
<evidence type="ECO:0000256" key="2">
    <source>
        <dbReference type="ARBA" id="ARBA00012485"/>
    </source>
</evidence>
<accession>A0A8T3CK83</accession>
<comment type="caution">
    <text evidence="9">The sequence shown here is derived from an EMBL/GenBank/DDBJ whole genome shotgun (WGS) entry which is preliminary data.</text>
</comment>
<evidence type="ECO:0000256" key="5">
    <source>
        <dbReference type="ARBA" id="ARBA00032234"/>
    </source>
</evidence>
<dbReference type="GO" id="GO:0005829">
    <property type="term" value="C:cytosol"/>
    <property type="evidence" value="ECO:0007669"/>
    <property type="project" value="TreeGrafter"/>
</dbReference>
<dbReference type="OrthoDB" id="66510at2759"/>
<dbReference type="GO" id="GO:0031624">
    <property type="term" value="F:ubiquitin conjugating enzyme binding"/>
    <property type="evidence" value="ECO:0007669"/>
    <property type="project" value="TreeGrafter"/>
</dbReference>
<name>A0A8T3CK83_9TELE</name>
<dbReference type="GO" id="GO:0030332">
    <property type="term" value="F:cyclin binding"/>
    <property type="evidence" value="ECO:0007669"/>
    <property type="project" value="TreeGrafter"/>
</dbReference>
<dbReference type="GO" id="GO:0006513">
    <property type="term" value="P:protein monoubiquitination"/>
    <property type="evidence" value="ECO:0007669"/>
    <property type="project" value="TreeGrafter"/>
</dbReference>
<organism evidence="9 10">
    <name type="scientific">Albula goreensis</name>
    <dbReference type="NCBI Taxonomy" id="1534307"/>
    <lineage>
        <taxon>Eukaryota</taxon>
        <taxon>Metazoa</taxon>
        <taxon>Chordata</taxon>
        <taxon>Craniata</taxon>
        <taxon>Vertebrata</taxon>
        <taxon>Euteleostomi</taxon>
        <taxon>Actinopterygii</taxon>
        <taxon>Neopterygii</taxon>
        <taxon>Teleostei</taxon>
        <taxon>Albuliformes</taxon>
        <taxon>Albulidae</taxon>
        <taxon>Albula</taxon>
    </lineage>
</organism>
<dbReference type="GO" id="GO:0000151">
    <property type="term" value="C:ubiquitin ligase complex"/>
    <property type="evidence" value="ECO:0007669"/>
    <property type="project" value="TreeGrafter"/>
</dbReference>
<evidence type="ECO:0000313" key="10">
    <source>
        <dbReference type="Proteomes" id="UP000829720"/>
    </source>
</evidence>
<dbReference type="Proteomes" id="UP000829720">
    <property type="component" value="Unassembled WGS sequence"/>
</dbReference>
<sequence>MEENVAQAGVFLELRQRLQSGLLVVRSDVAGDPSEVTVSSGEGSLRIEIPGGKLCVQLPPGVSLMQGSCREVSNTPGEGTHLRLRLQVDQHTDAPRSVMRKLQVKKSYDFSCQRCRERLLTERVFSRVLPLPNGNWNTLVEDWCCHPDPFANRKLLPRPADCLLGDTYFLLSKDERCDQKLLQESNPAQSDASDSENSGQKPKRVNSVLCRNCGAVLGEAIAPETLKLYITETLVEPSNDGVLGKQHRWLFLEQTIAARLLELSSEQSIFRFSLQTPNGKAFILLWLLNTDSLVTSVSLPTTVGSDASSRRGVRVQGEHQSCAACSAVKVLYLPCAPSMHQDIVDTWEKDVSVHPLTLPQPTCQEVTRLLTASTSSLPPSLRKMNSYQVAFMRL</sequence>
<proteinExistence type="predicted"/>